<feature type="non-terminal residue" evidence="1">
    <location>
        <position position="51"/>
    </location>
</feature>
<sequence length="51" mass="5727">SHAVGIDLWILYLRYTMNASADMISPKKKQPIATPVITPTSVLVVTWVITW</sequence>
<dbReference type="AlphaFoldDB" id="A0A9N9NMY6"/>
<keyword evidence="2" id="KW-1185">Reference proteome</keyword>
<evidence type="ECO:0000313" key="2">
    <source>
        <dbReference type="Proteomes" id="UP000789342"/>
    </source>
</evidence>
<comment type="caution">
    <text evidence="1">The sequence shown here is derived from an EMBL/GenBank/DDBJ whole genome shotgun (WGS) entry which is preliminary data.</text>
</comment>
<organism evidence="1 2">
    <name type="scientific">Acaulospora morrowiae</name>
    <dbReference type="NCBI Taxonomy" id="94023"/>
    <lineage>
        <taxon>Eukaryota</taxon>
        <taxon>Fungi</taxon>
        <taxon>Fungi incertae sedis</taxon>
        <taxon>Mucoromycota</taxon>
        <taxon>Glomeromycotina</taxon>
        <taxon>Glomeromycetes</taxon>
        <taxon>Diversisporales</taxon>
        <taxon>Acaulosporaceae</taxon>
        <taxon>Acaulospora</taxon>
    </lineage>
</organism>
<accession>A0A9N9NMY6</accession>
<name>A0A9N9NMY6_9GLOM</name>
<protein>
    <submittedName>
        <fullName evidence="1">6380_t:CDS:1</fullName>
    </submittedName>
</protein>
<dbReference type="Proteomes" id="UP000789342">
    <property type="component" value="Unassembled WGS sequence"/>
</dbReference>
<feature type="non-terminal residue" evidence="1">
    <location>
        <position position="1"/>
    </location>
</feature>
<reference evidence="1" key="1">
    <citation type="submission" date="2021-06" db="EMBL/GenBank/DDBJ databases">
        <authorList>
            <person name="Kallberg Y."/>
            <person name="Tangrot J."/>
            <person name="Rosling A."/>
        </authorList>
    </citation>
    <scope>NUCLEOTIDE SEQUENCE</scope>
    <source>
        <strain evidence="1">CL551</strain>
    </source>
</reference>
<gene>
    <name evidence="1" type="ORF">AMORRO_LOCUS15057</name>
</gene>
<dbReference type="EMBL" id="CAJVPV010033089">
    <property type="protein sequence ID" value="CAG8746252.1"/>
    <property type="molecule type" value="Genomic_DNA"/>
</dbReference>
<proteinExistence type="predicted"/>
<evidence type="ECO:0000313" key="1">
    <source>
        <dbReference type="EMBL" id="CAG8746252.1"/>
    </source>
</evidence>